<dbReference type="AlphaFoldDB" id="A0A7U3V004"/>
<dbReference type="Pfam" id="PF00668">
    <property type="entry name" value="Condensation"/>
    <property type="match status" value="1"/>
</dbReference>
<evidence type="ECO:0000256" key="1">
    <source>
        <dbReference type="ARBA" id="ARBA00001957"/>
    </source>
</evidence>
<organism evidence="6 7">
    <name type="scientific">Actinacidiphila reveromycinica</name>
    <dbReference type="NCBI Taxonomy" id="659352"/>
    <lineage>
        <taxon>Bacteria</taxon>
        <taxon>Bacillati</taxon>
        <taxon>Actinomycetota</taxon>
        <taxon>Actinomycetes</taxon>
        <taxon>Kitasatosporales</taxon>
        <taxon>Streptomycetaceae</taxon>
        <taxon>Actinacidiphila</taxon>
    </lineage>
</organism>
<feature type="region of interest" description="Disordered" evidence="4">
    <location>
        <begin position="79"/>
        <end position="98"/>
    </location>
</feature>
<accession>A0A7U3V004</accession>
<comment type="cofactor">
    <cofactor evidence="1">
        <name>pantetheine 4'-phosphate</name>
        <dbReference type="ChEBI" id="CHEBI:47942"/>
    </cofactor>
</comment>
<dbReference type="GO" id="GO:0017000">
    <property type="term" value="P:antibiotic biosynthetic process"/>
    <property type="evidence" value="ECO:0007669"/>
    <property type="project" value="UniProtKB-ARBA"/>
</dbReference>
<dbReference type="RefSeq" id="WP_202237851.1">
    <property type="nucleotide sequence ID" value="NZ_AP018365.1"/>
</dbReference>
<dbReference type="SMART" id="SM00823">
    <property type="entry name" value="PKS_PP"/>
    <property type="match status" value="1"/>
</dbReference>
<dbReference type="GO" id="GO:0008610">
    <property type="term" value="P:lipid biosynthetic process"/>
    <property type="evidence" value="ECO:0007669"/>
    <property type="project" value="UniProtKB-ARBA"/>
</dbReference>
<evidence type="ECO:0000256" key="2">
    <source>
        <dbReference type="ARBA" id="ARBA00022450"/>
    </source>
</evidence>
<evidence type="ECO:0000313" key="6">
    <source>
        <dbReference type="EMBL" id="BBB01988.1"/>
    </source>
</evidence>
<dbReference type="InterPro" id="IPR009081">
    <property type="entry name" value="PP-bd_ACP"/>
</dbReference>
<sequence length="549" mass="60302">MNDTAERLRNLWNELLDHPAGAEDLDFFSLGGQSLIATRLIGRITEELGVQLRLRDVFDHPTLASLGVLVDAARERTRETGARAADDAPADGPVRLAHPPLRPYGAPLAPLQERFWKVERVLPQAAFFNQVMRVDLTGDLDRRLLMSALRGTVRRHDVLRATLEEGPDGPRQTVRPDFTVPVRQREYGDLDEAAREEVIRRAAKAESRLPFDLVREIPLRLRVLRFTATRSAVLVVTHHIAFDGWSRGQLVADVAAHYRARVEGTAAPEPLAYTYTDFAAWQAGHRAAGGMDASRAYWLDRLAPPYPDLRLPGALDDEDEYRSATQPVAVPAAALASVARLARRENTTDFTVLLAVFLLAVASRCGAPETMAAIQVANRRWPGTQKLVGLFSNTLVLRAPIDPAAPFEAYLRTVRAALLEAFDHQDVPLEEVVDALRERDGIDLADLLQVGFALQDPWVPETPVPGGLLRQASGLAVGDDQELDPTTFGLTMELRADGPALCGYVTYKADRYPPDVIKALVATFDGILRTVTEEPCTAVGPLVAEQAAL</sequence>
<dbReference type="InterPro" id="IPR023213">
    <property type="entry name" value="CAT-like_dom_sf"/>
</dbReference>
<evidence type="ECO:0000256" key="3">
    <source>
        <dbReference type="ARBA" id="ARBA00022553"/>
    </source>
</evidence>
<dbReference type="InterPro" id="IPR001242">
    <property type="entry name" value="Condensation_dom"/>
</dbReference>
<dbReference type="Gene3D" id="3.40.50.1820">
    <property type="entry name" value="alpha/beta hydrolase"/>
    <property type="match status" value="1"/>
</dbReference>
<dbReference type="GO" id="GO:0031177">
    <property type="term" value="F:phosphopantetheine binding"/>
    <property type="evidence" value="ECO:0007669"/>
    <property type="project" value="InterPro"/>
</dbReference>
<keyword evidence="3" id="KW-0597">Phosphoprotein</keyword>
<dbReference type="EMBL" id="AP018365">
    <property type="protein sequence ID" value="BBB01988.1"/>
    <property type="molecule type" value="Genomic_DNA"/>
</dbReference>
<dbReference type="GO" id="GO:0044550">
    <property type="term" value="P:secondary metabolite biosynthetic process"/>
    <property type="evidence" value="ECO:0007669"/>
    <property type="project" value="TreeGrafter"/>
</dbReference>
<keyword evidence="7" id="KW-1185">Reference proteome</keyword>
<dbReference type="PANTHER" id="PTHR45527:SF1">
    <property type="entry name" value="FATTY ACID SYNTHASE"/>
    <property type="match status" value="1"/>
</dbReference>
<dbReference type="Gene3D" id="3.30.559.30">
    <property type="entry name" value="Nonribosomal peptide synthetase, condensation domain"/>
    <property type="match status" value="1"/>
</dbReference>
<protein>
    <submittedName>
        <fullName evidence="6">Putative non-ribosomal peptide synthetase</fullName>
    </submittedName>
</protein>
<proteinExistence type="predicted"/>
<dbReference type="Pfam" id="PF00550">
    <property type="entry name" value="PP-binding"/>
    <property type="match status" value="1"/>
</dbReference>
<dbReference type="KEGG" id="arev:RVR_9648"/>
<feature type="domain" description="Carrier" evidence="5">
    <location>
        <begin position="1"/>
        <end position="74"/>
    </location>
</feature>
<reference evidence="6 7" key="3">
    <citation type="journal article" date="2011" name="Nat. Chem. Biol.">
        <title>Reveromycin A biosynthesis uses RevG and RevJ for stereospecific spiroacetal formation.</title>
        <authorList>
            <person name="Takahashi S."/>
            <person name="Toyoda A."/>
            <person name="Sekiyama Y."/>
            <person name="Takagi H."/>
            <person name="Nogawa T."/>
            <person name="Uramoto M."/>
            <person name="Suzuki R."/>
            <person name="Koshino H."/>
            <person name="Kumano T."/>
            <person name="Panthee S."/>
            <person name="Dairi T."/>
            <person name="Ishikawa J."/>
            <person name="Ikeda H."/>
            <person name="Sakaki Y."/>
            <person name="Osada H."/>
        </authorList>
    </citation>
    <scope>NUCLEOTIDE SEQUENCE [LARGE SCALE GENOMIC DNA]</scope>
    <source>
        <strain evidence="6 7">SN-593</strain>
    </source>
</reference>
<gene>
    <name evidence="6" type="ORF">RVR_9648</name>
</gene>
<reference evidence="6 7" key="4">
    <citation type="journal article" date="2020" name="Sci. Rep.">
        <title>beta-carboline chemical signals induce reveromycin production through a LuxR family regulator in Streptomyces sp. SN-593.</title>
        <authorList>
            <person name="Panthee S."/>
            <person name="Kito N."/>
            <person name="Hayashi T."/>
            <person name="Shimizu T."/>
            <person name="Ishikawa J."/>
            <person name="Hamamoto H."/>
            <person name="Osada H."/>
            <person name="Takahashi S."/>
        </authorList>
    </citation>
    <scope>NUCLEOTIDE SEQUENCE [LARGE SCALE GENOMIC DNA]</scope>
    <source>
        <strain evidence="6 7">SN-593</strain>
    </source>
</reference>
<dbReference type="Gene3D" id="3.30.559.10">
    <property type="entry name" value="Chloramphenicol acetyltransferase-like domain"/>
    <property type="match status" value="1"/>
</dbReference>
<dbReference type="InterPro" id="IPR020806">
    <property type="entry name" value="PKS_PP-bd"/>
</dbReference>
<dbReference type="InterPro" id="IPR036736">
    <property type="entry name" value="ACP-like_sf"/>
</dbReference>
<reference evidence="6 7" key="2">
    <citation type="journal article" date="2011" name="J. Antibiot.">
        <title>Furaquinocins I and J: novel polyketide isoprenoid hybrid compounds from Streptomyces reveromyceticus SN-593.</title>
        <authorList>
            <person name="Panthee S."/>
            <person name="Takahashi S."/>
            <person name="Takagi H."/>
            <person name="Nogawa T."/>
            <person name="Oowada E."/>
            <person name="Uramoto M."/>
            <person name="Osada H."/>
        </authorList>
    </citation>
    <scope>NUCLEOTIDE SEQUENCE [LARGE SCALE GENOMIC DNA]</scope>
    <source>
        <strain evidence="6 7">SN-593</strain>
    </source>
</reference>
<dbReference type="PROSITE" id="PS50075">
    <property type="entry name" value="CARRIER"/>
    <property type="match status" value="1"/>
</dbReference>
<dbReference type="Proteomes" id="UP000595703">
    <property type="component" value="Chromosome"/>
</dbReference>
<keyword evidence="2" id="KW-0596">Phosphopantetheine</keyword>
<dbReference type="PANTHER" id="PTHR45527">
    <property type="entry name" value="NONRIBOSOMAL PEPTIDE SYNTHETASE"/>
    <property type="match status" value="1"/>
</dbReference>
<dbReference type="SUPFAM" id="SSF47336">
    <property type="entry name" value="ACP-like"/>
    <property type="match status" value="1"/>
</dbReference>
<dbReference type="InterPro" id="IPR029058">
    <property type="entry name" value="AB_hydrolase_fold"/>
</dbReference>
<dbReference type="GO" id="GO:0005737">
    <property type="term" value="C:cytoplasm"/>
    <property type="evidence" value="ECO:0007669"/>
    <property type="project" value="TreeGrafter"/>
</dbReference>
<evidence type="ECO:0000313" key="7">
    <source>
        <dbReference type="Proteomes" id="UP000595703"/>
    </source>
</evidence>
<dbReference type="GO" id="GO:0043041">
    <property type="term" value="P:amino acid activation for nonribosomal peptide biosynthetic process"/>
    <property type="evidence" value="ECO:0007669"/>
    <property type="project" value="TreeGrafter"/>
</dbReference>
<dbReference type="SUPFAM" id="SSF52777">
    <property type="entry name" value="CoA-dependent acyltransferases"/>
    <property type="match status" value="2"/>
</dbReference>
<name>A0A7U3V004_9ACTN</name>
<evidence type="ECO:0000256" key="4">
    <source>
        <dbReference type="SAM" id="MobiDB-lite"/>
    </source>
</evidence>
<evidence type="ECO:0000259" key="5">
    <source>
        <dbReference type="PROSITE" id="PS50075"/>
    </source>
</evidence>
<dbReference type="GO" id="GO:0003824">
    <property type="term" value="F:catalytic activity"/>
    <property type="evidence" value="ECO:0007669"/>
    <property type="project" value="InterPro"/>
</dbReference>
<reference evidence="6 7" key="1">
    <citation type="journal article" date="2010" name="J. Bacteriol.">
        <title>Biochemical characterization of a novel indole prenyltransferase from Streptomyces sp. SN-593.</title>
        <authorList>
            <person name="Takahashi S."/>
            <person name="Takagi H."/>
            <person name="Toyoda A."/>
            <person name="Uramoto M."/>
            <person name="Nogawa T."/>
            <person name="Ueki M."/>
            <person name="Sakaki Y."/>
            <person name="Osada H."/>
        </authorList>
    </citation>
    <scope>NUCLEOTIDE SEQUENCE [LARGE SCALE GENOMIC DNA]</scope>
    <source>
        <strain evidence="6 7">SN-593</strain>
    </source>
</reference>